<feature type="region of interest" description="Disordered" evidence="1">
    <location>
        <begin position="53"/>
        <end position="141"/>
    </location>
</feature>
<dbReference type="RefSeq" id="WP_075365271.1">
    <property type="nucleotide sequence ID" value="NZ_MLBF01000019.1"/>
</dbReference>
<organism evidence="2 3">
    <name type="scientific">Desulfosporosinus metallidurans</name>
    <dbReference type="NCBI Taxonomy" id="1888891"/>
    <lineage>
        <taxon>Bacteria</taxon>
        <taxon>Bacillati</taxon>
        <taxon>Bacillota</taxon>
        <taxon>Clostridia</taxon>
        <taxon>Eubacteriales</taxon>
        <taxon>Desulfitobacteriaceae</taxon>
        <taxon>Desulfosporosinus</taxon>
    </lineage>
</organism>
<dbReference type="STRING" id="1888891.DSOL_2697"/>
<dbReference type="Proteomes" id="UP000186102">
    <property type="component" value="Unassembled WGS sequence"/>
</dbReference>
<dbReference type="InterPro" id="IPR046085">
    <property type="entry name" value="DUF6103"/>
</dbReference>
<evidence type="ECO:0000313" key="2">
    <source>
        <dbReference type="EMBL" id="OLN31358.1"/>
    </source>
</evidence>
<reference evidence="2 3" key="1">
    <citation type="submission" date="2016-09" db="EMBL/GenBank/DDBJ databases">
        <title>Complete genome of Desulfosporosinus sp. OL.</title>
        <authorList>
            <person name="Mardanov A."/>
            <person name="Beletsky A."/>
            <person name="Panova A."/>
            <person name="Karnachuk O."/>
            <person name="Ravin N."/>
        </authorList>
    </citation>
    <scope>NUCLEOTIDE SEQUENCE [LARGE SCALE GENOMIC DNA]</scope>
    <source>
        <strain evidence="2 3">OL</strain>
    </source>
</reference>
<feature type="compositionally biased region" description="Basic and acidic residues" evidence="1">
    <location>
        <begin position="86"/>
        <end position="111"/>
    </location>
</feature>
<name>A0A1Q8QVN6_9FIRM</name>
<proteinExistence type="predicted"/>
<dbReference type="EMBL" id="MLBF01000019">
    <property type="protein sequence ID" value="OLN31358.1"/>
    <property type="molecule type" value="Genomic_DNA"/>
</dbReference>
<gene>
    <name evidence="2" type="ORF">DSOL_2697</name>
</gene>
<evidence type="ECO:0000256" key="1">
    <source>
        <dbReference type="SAM" id="MobiDB-lite"/>
    </source>
</evidence>
<dbReference type="OrthoDB" id="1708300at2"/>
<feature type="compositionally biased region" description="Basic and acidic residues" evidence="1">
    <location>
        <begin position="62"/>
        <end position="79"/>
    </location>
</feature>
<evidence type="ECO:0000313" key="3">
    <source>
        <dbReference type="Proteomes" id="UP000186102"/>
    </source>
</evidence>
<sequence length="141" mass="16201">MEKTNLQVSFDVDKLNALRFYMTKKELNVEDELQTHLDRLYEKMVPVQVREYVESQSGSEAPKQEIEVEKDAVKQEIKAEGNAPEQEVKVDEEKSSEKQPRQSKRQREKELAAAAQAEPQQEQTAGPEEAEEENQGMSMSM</sequence>
<dbReference type="AlphaFoldDB" id="A0A1Q8QVN6"/>
<accession>A0A1Q8QVN6</accession>
<feature type="compositionally biased region" description="Low complexity" evidence="1">
    <location>
        <begin position="112"/>
        <end position="127"/>
    </location>
</feature>
<dbReference type="Pfam" id="PF19598">
    <property type="entry name" value="DUF6103"/>
    <property type="match status" value="1"/>
</dbReference>
<protein>
    <submittedName>
        <fullName evidence="2">Uncharacterized protein</fullName>
    </submittedName>
</protein>
<comment type="caution">
    <text evidence="2">The sequence shown here is derived from an EMBL/GenBank/DDBJ whole genome shotgun (WGS) entry which is preliminary data.</text>
</comment>
<keyword evidence="3" id="KW-1185">Reference proteome</keyword>